<dbReference type="Pfam" id="PF13439">
    <property type="entry name" value="Glyco_transf_4"/>
    <property type="match status" value="1"/>
</dbReference>
<evidence type="ECO:0000259" key="5">
    <source>
        <dbReference type="Pfam" id="PF13439"/>
    </source>
</evidence>
<dbReference type="PANTHER" id="PTHR45947:SF3">
    <property type="entry name" value="SULFOQUINOVOSYL TRANSFERASE SQD2"/>
    <property type="match status" value="1"/>
</dbReference>
<dbReference type="GO" id="GO:1901137">
    <property type="term" value="P:carbohydrate derivative biosynthetic process"/>
    <property type="evidence" value="ECO:0007669"/>
    <property type="project" value="UniProtKB-ARBA"/>
</dbReference>
<sequence length="420" mass="44991">MAERQRRADGELSPAGLRILFVGHRFPPDGSGGYELHCAAVRRHLQSRGHQVRVLVSARGRAAPPEPGVHRALRWHPPGGPRLDRARAWAFEDHNRTVLDAEFDAFEPDVVCFWRLGELSLSMVERIRERGLPALGYVGDGWLHEGVERDPWTPYRARPPALGDAATWVFNSRWLREATRAAAVAVGAAPVIAPGVDRGIFTPREAREWRGSLLYAGRLTPAKGVDDALRALARLPGARLLMVGDATSSQRAALRSLAASLGVAERVAIQPAVEPAALAVHYRAADAVLFPARWQEPFGLVPLEAMASGVPVIATATGGSAEYLAAGVNALVVAPGDPAALAAAVVRLAGDRALRERLRGHGLATAARHDRDEASAALEALLRELAGVRDPEEEAEMAAGSRRSPSAEHPCLRRASSVAP</sequence>
<dbReference type="GO" id="GO:0016758">
    <property type="term" value="F:hexosyltransferase activity"/>
    <property type="evidence" value="ECO:0007669"/>
    <property type="project" value="TreeGrafter"/>
</dbReference>
<feature type="domain" description="Glycosyltransferase subfamily 4-like N-terminal" evidence="5">
    <location>
        <begin position="32"/>
        <end position="197"/>
    </location>
</feature>
<gene>
    <name evidence="6" type="ORF">AVDCRST_MAG69-2935</name>
</gene>
<feature type="domain" description="Glycosyl transferase family 1" evidence="4">
    <location>
        <begin position="213"/>
        <end position="359"/>
    </location>
</feature>
<dbReference type="InterPro" id="IPR028098">
    <property type="entry name" value="Glyco_trans_4-like_N"/>
</dbReference>
<evidence type="ECO:0000256" key="2">
    <source>
        <dbReference type="ARBA" id="ARBA00022679"/>
    </source>
</evidence>
<accession>A0A6J4TBJ8</accession>
<feature type="region of interest" description="Disordered" evidence="3">
    <location>
        <begin position="389"/>
        <end position="420"/>
    </location>
</feature>
<protein>
    <submittedName>
        <fullName evidence="6">Uncharacterized protein</fullName>
    </submittedName>
</protein>
<keyword evidence="2" id="KW-0808">Transferase</keyword>
<dbReference type="CDD" id="cd03801">
    <property type="entry name" value="GT4_PimA-like"/>
    <property type="match status" value="1"/>
</dbReference>
<keyword evidence="1" id="KW-0328">Glycosyltransferase</keyword>
<dbReference type="Gene3D" id="3.40.50.2000">
    <property type="entry name" value="Glycogen Phosphorylase B"/>
    <property type="match status" value="2"/>
</dbReference>
<dbReference type="PANTHER" id="PTHR45947">
    <property type="entry name" value="SULFOQUINOVOSYL TRANSFERASE SQD2"/>
    <property type="match status" value="1"/>
</dbReference>
<dbReference type="AlphaFoldDB" id="A0A6J4TBJ8"/>
<proteinExistence type="predicted"/>
<dbReference type="EMBL" id="CADCVP010000321">
    <property type="protein sequence ID" value="CAA9518901.1"/>
    <property type="molecule type" value="Genomic_DNA"/>
</dbReference>
<organism evidence="6">
    <name type="scientific">uncultured Solirubrobacteraceae bacterium</name>
    <dbReference type="NCBI Taxonomy" id="1162706"/>
    <lineage>
        <taxon>Bacteria</taxon>
        <taxon>Bacillati</taxon>
        <taxon>Actinomycetota</taxon>
        <taxon>Thermoleophilia</taxon>
        <taxon>Solirubrobacterales</taxon>
        <taxon>Solirubrobacteraceae</taxon>
        <taxon>environmental samples</taxon>
    </lineage>
</organism>
<dbReference type="SUPFAM" id="SSF53756">
    <property type="entry name" value="UDP-Glycosyltransferase/glycogen phosphorylase"/>
    <property type="match status" value="1"/>
</dbReference>
<dbReference type="InterPro" id="IPR001296">
    <property type="entry name" value="Glyco_trans_1"/>
</dbReference>
<evidence type="ECO:0000259" key="4">
    <source>
        <dbReference type="Pfam" id="PF00534"/>
    </source>
</evidence>
<evidence type="ECO:0000256" key="3">
    <source>
        <dbReference type="SAM" id="MobiDB-lite"/>
    </source>
</evidence>
<evidence type="ECO:0000313" key="6">
    <source>
        <dbReference type="EMBL" id="CAA9518901.1"/>
    </source>
</evidence>
<reference evidence="6" key="1">
    <citation type="submission" date="2020-02" db="EMBL/GenBank/DDBJ databases">
        <authorList>
            <person name="Meier V. D."/>
        </authorList>
    </citation>
    <scope>NUCLEOTIDE SEQUENCE</scope>
    <source>
        <strain evidence="6">AVDCRST_MAG69</strain>
    </source>
</reference>
<dbReference type="Pfam" id="PF00534">
    <property type="entry name" value="Glycos_transf_1"/>
    <property type="match status" value="1"/>
</dbReference>
<name>A0A6J4TBJ8_9ACTN</name>
<evidence type="ECO:0000256" key="1">
    <source>
        <dbReference type="ARBA" id="ARBA00022676"/>
    </source>
</evidence>
<dbReference type="InterPro" id="IPR050194">
    <property type="entry name" value="Glycosyltransferase_grp1"/>
</dbReference>